<dbReference type="Pfam" id="PF13472">
    <property type="entry name" value="Lipase_GDSL_2"/>
    <property type="match status" value="1"/>
</dbReference>
<dbReference type="Pfam" id="PF00734">
    <property type="entry name" value="CBM_1"/>
    <property type="match status" value="1"/>
</dbReference>
<dbReference type="InterPro" id="IPR036514">
    <property type="entry name" value="SGNH_hydro_sf"/>
</dbReference>
<feature type="domain" description="CBM1" evidence="4">
    <location>
        <begin position="21"/>
        <end position="80"/>
    </location>
</feature>
<evidence type="ECO:0000256" key="2">
    <source>
        <dbReference type="SAM" id="MobiDB-lite"/>
    </source>
</evidence>
<reference evidence="5" key="1">
    <citation type="submission" date="2022-06" db="EMBL/GenBank/DDBJ databases">
        <title>Genome Sequence of Candolleomyces eurysporus.</title>
        <authorList>
            <person name="Buettner E."/>
        </authorList>
    </citation>
    <scope>NUCLEOTIDE SEQUENCE</scope>
    <source>
        <strain evidence="5">VTCC 930004</strain>
    </source>
</reference>
<proteinExistence type="predicted"/>
<evidence type="ECO:0000259" key="4">
    <source>
        <dbReference type="PROSITE" id="PS51164"/>
    </source>
</evidence>
<gene>
    <name evidence="5" type="ORF">H1R20_g15608</name>
</gene>
<dbReference type="InterPro" id="IPR013830">
    <property type="entry name" value="SGNH_hydro"/>
</dbReference>
<dbReference type="GO" id="GO:0005576">
    <property type="term" value="C:extracellular region"/>
    <property type="evidence" value="ECO:0007669"/>
    <property type="project" value="InterPro"/>
</dbReference>
<evidence type="ECO:0000313" key="6">
    <source>
        <dbReference type="Proteomes" id="UP001140091"/>
    </source>
</evidence>
<dbReference type="GO" id="GO:0030248">
    <property type="term" value="F:cellulose binding"/>
    <property type="evidence" value="ECO:0007669"/>
    <property type="project" value="InterPro"/>
</dbReference>
<evidence type="ECO:0000313" key="5">
    <source>
        <dbReference type="EMBL" id="KAJ2921483.1"/>
    </source>
</evidence>
<keyword evidence="1 3" id="KW-0732">Signal</keyword>
<accession>A0A9W8IZG9</accession>
<organism evidence="5 6">
    <name type="scientific">Candolleomyces eurysporus</name>
    <dbReference type="NCBI Taxonomy" id="2828524"/>
    <lineage>
        <taxon>Eukaryota</taxon>
        <taxon>Fungi</taxon>
        <taxon>Dikarya</taxon>
        <taxon>Basidiomycota</taxon>
        <taxon>Agaricomycotina</taxon>
        <taxon>Agaricomycetes</taxon>
        <taxon>Agaricomycetidae</taxon>
        <taxon>Agaricales</taxon>
        <taxon>Agaricineae</taxon>
        <taxon>Psathyrellaceae</taxon>
        <taxon>Candolleomyces</taxon>
    </lineage>
</organism>
<evidence type="ECO:0000256" key="3">
    <source>
        <dbReference type="SAM" id="SignalP"/>
    </source>
</evidence>
<sequence length="316" mass="33671">MLSKISTSLVLVGLLAQSALAVVPLYGTMRGKSHHFFSDLPRKARSLIRVSPQGQGYTGDTVCVSGGSCVKLNEWYSQCQPGGAPTNTVPTTTAVPTPTPTTPTTTVAPTPTQTVPSGPLLVLPLGDSITWGMGSNDGNAYRKELKDLLTANGYTTDFIGSVKNGNMQDNDNEGHSGATIAQISGYADTPLRQRPQVITLKAGTNDMIGSDTANAPNRLMQLIDKIFTASPDATVLVANLIPLSFSQANVNTYNQRIQSLVEQRISQGQKLVFVSMSSVTTSDLADGVHPNAAGYVKMGRAWYEGWKVAVQKGWIR</sequence>
<dbReference type="GO" id="GO:0004622">
    <property type="term" value="F:phosphatidylcholine lysophospholipase activity"/>
    <property type="evidence" value="ECO:0007669"/>
    <property type="project" value="TreeGrafter"/>
</dbReference>
<dbReference type="PANTHER" id="PTHR30383">
    <property type="entry name" value="THIOESTERASE 1/PROTEASE 1/LYSOPHOSPHOLIPASE L1"/>
    <property type="match status" value="1"/>
</dbReference>
<dbReference type="Proteomes" id="UP001140091">
    <property type="component" value="Unassembled WGS sequence"/>
</dbReference>
<dbReference type="SUPFAM" id="SSF57180">
    <property type="entry name" value="Cellulose-binding domain"/>
    <property type="match status" value="1"/>
</dbReference>
<dbReference type="InterPro" id="IPR035971">
    <property type="entry name" value="CBD_sf"/>
</dbReference>
<dbReference type="SUPFAM" id="SSF52266">
    <property type="entry name" value="SGNH hydrolase"/>
    <property type="match status" value="1"/>
</dbReference>
<dbReference type="PROSITE" id="PS51164">
    <property type="entry name" value="CBM1_2"/>
    <property type="match status" value="1"/>
</dbReference>
<feature type="chain" id="PRO_5040795619" description="CBM1 domain-containing protein" evidence="3">
    <location>
        <begin position="22"/>
        <end position="316"/>
    </location>
</feature>
<feature type="signal peptide" evidence="3">
    <location>
        <begin position="1"/>
        <end position="21"/>
    </location>
</feature>
<feature type="region of interest" description="Disordered" evidence="2">
    <location>
        <begin position="87"/>
        <end position="118"/>
    </location>
</feature>
<dbReference type="CDD" id="cd01833">
    <property type="entry name" value="XynB_like"/>
    <property type="match status" value="1"/>
</dbReference>
<comment type="caution">
    <text evidence="5">The sequence shown here is derived from an EMBL/GenBank/DDBJ whole genome shotgun (WGS) entry which is preliminary data.</text>
</comment>
<keyword evidence="6" id="KW-1185">Reference proteome</keyword>
<dbReference type="AlphaFoldDB" id="A0A9W8IZG9"/>
<dbReference type="GO" id="GO:0005975">
    <property type="term" value="P:carbohydrate metabolic process"/>
    <property type="evidence" value="ECO:0007669"/>
    <property type="project" value="InterPro"/>
</dbReference>
<name>A0A9W8IZG9_9AGAR</name>
<evidence type="ECO:0000256" key="1">
    <source>
        <dbReference type="ARBA" id="ARBA00022729"/>
    </source>
</evidence>
<dbReference type="OrthoDB" id="2119228at2759"/>
<protein>
    <recommendedName>
        <fullName evidence="4">CBM1 domain-containing protein</fullName>
    </recommendedName>
</protein>
<dbReference type="EMBL" id="JANBPK010001594">
    <property type="protein sequence ID" value="KAJ2921483.1"/>
    <property type="molecule type" value="Genomic_DNA"/>
</dbReference>
<dbReference type="SMART" id="SM00236">
    <property type="entry name" value="fCBD"/>
    <property type="match status" value="1"/>
</dbReference>
<feature type="non-terminal residue" evidence="5">
    <location>
        <position position="1"/>
    </location>
</feature>
<dbReference type="PANTHER" id="PTHR30383:SF5">
    <property type="entry name" value="SGNH HYDROLASE-TYPE ESTERASE DOMAIN-CONTAINING PROTEIN"/>
    <property type="match status" value="1"/>
</dbReference>
<dbReference type="Gene3D" id="3.40.50.1110">
    <property type="entry name" value="SGNH hydrolase"/>
    <property type="match status" value="1"/>
</dbReference>
<dbReference type="InterPro" id="IPR000254">
    <property type="entry name" value="CBD"/>
</dbReference>
<dbReference type="InterPro" id="IPR051532">
    <property type="entry name" value="Ester_Hydrolysis_Enzymes"/>
</dbReference>